<dbReference type="AlphaFoldDB" id="A0A8J3SY94"/>
<dbReference type="Proteomes" id="UP000634476">
    <property type="component" value="Unassembled WGS sequence"/>
</dbReference>
<gene>
    <name evidence="2" type="ORF">Pta02_25180</name>
</gene>
<evidence type="ECO:0000256" key="1">
    <source>
        <dbReference type="SAM" id="MobiDB-lite"/>
    </source>
</evidence>
<name>A0A8J3SY94_9ACTN</name>
<dbReference type="EMBL" id="BOOK01000016">
    <property type="protein sequence ID" value="GII00510.1"/>
    <property type="molecule type" value="Genomic_DNA"/>
</dbReference>
<accession>A0A8J3SY94</accession>
<feature type="region of interest" description="Disordered" evidence="1">
    <location>
        <begin position="226"/>
        <end position="263"/>
    </location>
</feature>
<evidence type="ECO:0000313" key="2">
    <source>
        <dbReference type="EMBL" id="GII00510.1"/>
    </source>
</evidence>
<feature type="compositionally biased region" description="Acidic residues" evidence="1">
    <location>
        <begin position="253"/>
        <end position="263"/>
    </location>
</feature>
<comment type="caution">
    <text evidence="2">The sequence shown here is derived from an EMBL/GenBank/DDBJ whole genome shotgun (WGS) entry which is preliminary data.</text>
</comment>
<keyword evidence="3" id="KW-1185">Reference proteome</keyword>
<protein>
    <submittedName>
        <fullName evidence="2">Uncharacterized protein</fullName>
    </submittedName>
</protein>
<evidence type="ECO:0000313" key="3">
    <source>
        <dbReference type="Proteomes" id="UP000634476"/>
    </source>
</evidence>
<proteinExistence type="predicted"/>
<sequence length="263" mass="27920">MIMAACLVGTLTGCGLAGGVLGELAGDPAVITAGAPFEGSPSEKFADGAAGIAVPEAEAVGKFSARDVRSALNTSSRLLQAAYLDRQTLLGGKPEAYAALLDPEQRKDFLKDLDHKDPKKDTRGWVTSFAPGTTELVGDVIKVQGRLEPAASKDADGNPELKVNYEARFVYAVRPAGKPGPIVRVMAYVKSHHLFWRDRPKGKLRNWDGEAENMWTAGVRCETPGAFLQPDFSQDGGSGPAEDAYSDKPAQAEEGECGSVEEI</sequence>
<organism evidence="2 3">
    <name type="scientific">Planobispora takensis</name>
    <dbReference type="NCBI Taxonomy" id="1367882"/>
    <lineage>
        <taxon>Bacteria</taxon>
        <taxon>Bacillati</taxon>
        <taxon>Actinomycetota</taxon>
        <taxon>Actinomycetes</taxon>
        <taxon>Streptosporangiales</taxon>
        <taxon>Streptosporangiaceae</taxon>
        <taxon>Planobispora</taxon>
    </lineage>
</organism>
<reference evidence="2" key="1">
    <citation type="submission" date="2021-01" db="EMBL/GenBank/DDBJ databases">
        <title>Whole genome shotgun sequence of Planobispora takensis NBRC 109077.</title>
        <authorList>
            <person name="Komaki H."/>
            <person name="Tamura T."/>
        </authorList>
    </citation>
    <scope>NUCLEOTIDE SEQUENCE</scope>
    <source>
        <strain evidence="2">NBRC 109077</strain>
    </source>
</reference>